<dbReference type="EMBL" id="CAJOBE010009699">
    <property type="protein sequence ID" value="CAF4091041.1"/>
    <property type="molecule type" value="Genomic_DNA"/>
</dbReference>
<dbReference type="EMBL" id="CAJNOO010001937">
    <property type="protein sequence ID" value="CAF1217365.1"/>
    <property type="molecule type" value="Genomic_DNA"/>
</dbReference>
<sequence>MDILFIPTLPNEMIDRISKELSEIDLFHFTLANHTALSIGNYHLIQLLYLQPDLSLDKETKSLLHMRKSPYFISENNLLEPRLLNNEELMLFKIWGNNRTPPNIVTNLNQFIEKLTSRYEYDLWGPYINWDTFVIAGGSVISSLLVEPLTKKNTSDIDLFFLQQNSRLFKTAVNELENRLQNNYFVRRKTIWSNRLIQFDLYRKITINDIFNGNNFLPSIIIQLICPTLYPITISRILYSFDLDICACAFDFKRVIISFSCLQALNSGHTTCYAMPVTTSQYMRRVPRLLKYQQRGFNILCPQEFDINAFLATSIENCNESQPERTYRFQRRHFGDNNDSFCLQKKFCEHNLI</sequence>
<evidence type="ECO:0000313" key="1">
    <source>
        <dbReference type="EMBL" id="CAF1217365.1"/>
    </source>
</evidence>
<evidence type="ECO:0000313" key="4">
    <source>
        <dbReference type="EMBL" id="CAF4091041.1"/>
    </source>
</evidence>
<dbReference type="Proteomes" id="UP000663882">
    <property type="component" value="Unassembled WGS sequence"/>
</dbReference>
<dbReference type="EMBL" id="CAJNOU010002000">
    <property type="protein sequence ID" value="CAF1278923.1"/>
    <property type="molecule type" value="Genomic_DNA"/>
</dbReference>
<accession>A0A815BX60</accession>
<evidence type="ECO:0000313" key="3">
    <source>
        <dbReference type="EMBL" id="CAF4040228.1"/>
    </source>
</evidence>
<dbReference type="Proteomes" id="UP000663874">
    <property type="component" value="Unassembled WGS sequence"/>
</dbReference>
<dbReference type="Pfam" id="PF26128">
    <property type="entry name" value="Gad2"/>
    <property type="match status" value="1"/>
</dbReference>
<reference evidence="2" key="1">
    <citation type="submission" date="2021-02" db="EMBL/GenBank/DDBJ databases">
        <authorList>
            <person name="Nowell W R."/>
        </authorList>
    </citation>
    <scope>NUCLEOTIDE SEQUENCE</scope>
</reference>
<organism evidence="2 5">
    <name type="scientific">Rotaria sordida</name>
    <dbReference type="NCBI Taxonomy" id="392033"/>
    <lineage>
        <taxon>Eukaryota</taxon>
        <taxon>Metazoa</taxon>
        <taxon>Spiralia</taxon>
        <taxon>Gnathifera</taxon>
        <taxon>Rotifera</taxon>
        <taxon>Eurotatoria</taxon>
        <taxon>Bdelloidea</taxon>
        <taxon>Philodinida</taxon>
        <taxon>Philodinidae</taxon>
        <taxon>Rotaria</taxon>
    </lineage>
</organism>
<gene>
    <name evidence="4" type="ORF">FNK824_LOCUS30896</name>
    <name evidence="3" type="ORF">OTI717_LOCUS31090</name>
    <name evidence="1" type="ORF">RFH988_LOCUS25452</name>
    <name evidence="2" type="ORF">SEV965_LOCUS25151</name>
</gene>
<evidence type="ECO:0000313" key="5">
    <source>
        <dbReference type="Proteomes" id="UP000663889"/>
    </source>
</evidence>
<dbReference type="Proteomes" id="UP000663823">
    <property type="component" value="Unassembled WGS sequence"/>
</dbReference>
<dbReference type="AlphaFoldDB" id="A0A815BX60"/>
<name>A0A815BX60_9BILA</name>
<protein>
    <submittedName>
        <fullName evidence="2">Uncharacterized protein</fullName>
    </submittedName>
</protein>
<dbReference type="OrthoDB" id="539213at2759"/>
<proteinExistence type="predicted"/>
<comment type="caution">
    <text evidence="2">The sequence shown here is derived from an EMBL/GenBank/DDBJ whole genome shotgun (WGS) entry which is preliminary data.</text>
</comment>
<dbReference type="Proteomes" id="UP000663889">
    <property type="component" value="Unassembled WGS sequence"/>
</dbReference>
<evidence type="ECO:0000313" key="2">
    <source>
        <dbReference type="EMBL" id="CAF1278923.1"/>
    </source>
</evidence>
<dbReference type="EMBL" id="CAJOAX010008697">
    <property type="protein sequence ID" value="CAF4040228.1"/>
    <property type="molecule type" value="Genomic_DNA"/>
</dbReference>